<gene>
    <name evidence="1" type="ordered locus">Spirs_3703</name>
</gene>
<dbReference type="OrthoDB" id="9822855at2"/>
<sequence>MVSVDMDVGSGRTTETLGLVCLFRRGLMFLFLVMILLSPAAQENLTPEAHRPEAGVALLARGPFTAKGLPFISTNVISYRGGIYLFDKGEVTIFFPDREVLLSDAWANASCPMAGALLHEGDVGRTYLLDTAEGQTFFLFRDCDEKLECSFMRTFLTRFAYFSSVSRDPGRLQLPAVVDFGG</sequence>
<organism evidence="1 2">
    <name type="scientific">Sediminispirochaeta smaragdinae (strain DSM 11293 / JCM 15392 / SEBR 4228)</name>
    <name type="common">Spirochaeta smaragdinae</name>
    <dbReference type="NCBI Taxonomy" id="573413"/>
    <lineage>
        <taxon>Bacteria</taxon>
        <taxon>Pseudomonadati</taxon>
        <taxon>Spirochaetota</taxon>
        <taxon>Spirochaetia</taxon>
        <taxon>Spirochaetales</taxon>
        <taxon>Spirochaetaceae</taxon>
        <taxon>Sediminispirochaeta</taxon>
    </lineage>
</organism>
<dbReference type="HOGENOM" id="CLU_1481139_0_0_12"/>
<dbReference type="STRING" id="573413.Spirs_3703"/>
<dbReference type="RefSeq" id="WP_013256248.1">
    <property type="nucleotide sequence ID" value="NC_014364.1"/>
</dbReference>
<reference evidence="1 2" key="1">
    <citation type="journal article" date="2010" name="Stand. Genomic Sci.">
        <title>Complete genome sequence of Spirochaeta smaragdinae type strain (SEBR 4228).</title>
        <authorList>
            <person name="Mavromatis K."/>
            <person name="Yasawong M."/>
            <person name="Chertkov O."/>
            <person name="Lapidus A."/>
            <person name="Lucas S."/>
            <person name="Nolan M."/>
            <person name="Del Rio T.G."/>
            <person name="Tice H."/>
            <person name="Cheng J.F."/>
            <person name="Pitluck S."/>
            <person name="Liolios K."/>
            <person name="Ivanova N."/>
            <person name="Tapia R."/>
            <person name="Han C."/>
            <person name="Bruce D."/>
            <person name="Goodwin L."/>
            <person name="Pati A."/>
            <person name="Chen A."/>
            <person name="Palaniappan K."/>
            <person name="Land M."/>
            <person name="Hauser L."/>
            <person name="Chang Y.J."/>
            <person name="Jeffries C.D."/>
            <person name="Detter J.C."/>
            <person name="Rohde M."/>
            <person name="Brambilla E."/>
            <person name="Spring S."/>
            <person name="Goker M."/>
            <person name="Sikorski J."/>
            <person name="Woyke T."/>
            <person name="Bristow J."/>
            <person name="Eisen J.A."/>
            <person name="Markowitz V."/>
            <person name="Hugenholtz P."/>
            <person name="Klenk H.P."/>
            <person name="Kyrpides N.C."/>
        </authorList>
    </citation>
    <scope>NUCLEOTIDE SEQUENCE [LARGE SCALE GENOMIC DNA]</scope>
    <source>
        <strain evidence="2">DSM 11293 / JCM 15392 / SEBR 4228</strain>
    </source>
</reference>
<proteinExistence type="predicted"/>
<name>E1R7T4_SEDSS</name>
<evidence type="ECO:0000313" key="2">
    <source>
        <dbReference type="Proteomes" id="UP000002318"/>
    </source>
</evidence>
<keyword evidence="2" id="KW-1185">Reference proteome</keyword>
<accession>E1R7T4</accession>
<dbReference type="EMBL" id="CP002116">
    <property type="protein sequence ID" value="ADK82789.1"/>
    <property type="molecule type" value="Genomic_DNA"/>
</dbReference>
<dbReference type="AlphaFoldDB" id="E1R7T4"/>
<dbReference type="KEGG" id="ssm:Spirs_3703"/>
<evidence type="ECO:0000313" key="1">
    <source>
        <dbReference type="EMBL" id="ADK82789.1"/>
    </source>
</evidence>
<dbReference type="Proteomes" id="UP000002318">
    <property type="component" value="Chromosome"/>
</dbReference>
<protein>
    <submittedName>
        <fullName evidence="1">Uncharacterized protein</fullName>
    </submittedName>
</protein>